<dbReference type="GO" id="GO:0005524">
    <property type="term" value="F:ATP binding"/>
    <property type="evidence" value="ECO:0007669"/>
    <property type="project" value="UniProtKB-KW"/>
</dbReference>
<evidence type="ECO:0000313" key="4">
    <source>
        <dbReference type="Proteomes" id="UP000027982"/>
    </source>
</evidence>
<dbReference type="Pfam" id="PF01121">
    <property type="entry name" value="CoaE"/>
    <property type="match status" value="1"/>
</dbReference>
<dbReference type="Gene3D" id="3.40.50.300">
    <property type="entry name" value="P-loop containing nucleotide triphosphate hydrolases"/>
    <property type="match status" value="1"/>
</dbReference>
<organism evidence="3 4">
    <name type="scientific">Fimbriimonas ginsengisoli Gsoil 348</name>
    <dbReference type="NCBI Taxonomy" id="661478"/>
    <lineage>
        <taxon>Bacteria</taxon>
        <taxon>Bacillati</taxon>
        <taxon>Armatimonadota</taxon>
        <taxon>Fimbriimonadia</taxon>
        <taxon>Fimbriimonadales</taxon>
        <taxon>Fimbriimonadaceae</taxon>
        <taxon>Fimbriimonas</taxon>
    </lineage>
</organism>
<dbReference type="AlphaFoldDB" id="A0A068NME9"/>
<keyword evidence="3" id="KW-0808">Transferase</keyword>
<dbReference type="SUPFAM" id="SSF52540">
    <property type="entry name" value="P-loop containing nucleoside triphosphate hydrolases"/>
    <property type="match status" value="1"/>
</dbReference>
<dbReference type="CDD" id="cd02022">
    <property type="entry name" value="DPCK"/>
    <property type="match status" value="1"/>
</dbReference>
<proteinExistence type="predicted"/>
<dbReference type="KEGG" id="fgi:OP10G_1263"/>
<dbReference type="HOGENOM" id="CLU_1600269_0_0_0"/>
<keyword evidence="2" id="KW-0067">ATP-binding</keyword>
<keyword evidence="4" id="KW-1185">Reference proteome</keyword>
<dbReference type="GO" id="GO:0015937">
    <property type="term" value="P:coenzyme A biosynthetic process"/>
    <property type="evidence" value="ECO:0007669"/>
    <property type="project" value="InterPro"/>
</dbReference>
<dbReference type="EMBL" id="CP007139">
    <property type="protein sequence ID" value="AIE84631.1"/>
    <property type="molecule type" value="Genomic_DNA"/>
</dbReference>
<reference evidence="3 4" key="1">
    <citation type="journal article" date="2014" name="PLoS ONE">
        <title>The first complete genome sequence of the class fimbriimonadia in the phylum armatimonadetes.</title>
        <authorList>
            <person name="Hu Z.Y."/>
            <person name="Wang Y.Z."/>
            <person name="Im W.T."/>
            <person name="Wang S.Y."/>
            <person name="Zhao G.P."/>
            <person name="Zheng H.J."/>
            <person name="Quan Z.X."/>
        </authorList>
    </citation>
    <scope>NUCLEOTIDE SEQUENCE [LARGE SCALE GENOMIC DNA]</scope>
    <source>
        <strain evidence="3">Gsoil 348</strain>
    </source>
</reference>
<protein>
    <submittedName>
        <fullName evidence="3">Dephospho-CoA kinase</fullName>
    </submittedName>
</protein>
<dbReference type="Proteomes" id="UP000027982">
    <property type="component" value="Chromosome"/>
</dbReference>
<dbReference type="GO" id="GO:0004140">
    <property type="term" value="F:dephospho-CoA kinase activity"/>
    <property type="evidence" value="ECO:0007669"/>
    <property type="project" value="InterPro"/>
</dbReference>
<evidence type="ECO:0000256" key="1">
    <source>
        <dbReference type="ARBA" id="ARBA00022741"/>
    </source>
</evidence>
<dbReference type="eggNOG" id="COG0237">
    <property type="taxonomic scope" value="Bacteria"/>
</dbReference>
<name>A0A068NME9_FIMGI</name>
<dbReference type="STRING" id="661478.OP10G_1263"/>
<accession>A0A068NME9</accession>
<evidence type="ECO:0000313" key="3">
    <source>
        <dbReference type="EMBL" id="AIE84631.1"/>
    </source>
</evidence>
<dbReference type="InterPro" id="IPR027417">
    <property type="entry name" value="P-loop_NTPase"/>
</dbReference>
<keyword evidence="1" id="KW-0547">Nucleotide-binding</keyword>
<evidence type="ECO:0000256" key="2">
    <source>
        <dbReference type="ARBA" id="ARBA00022840"/>
    </source>
</evidence>
<sequence length="166" mass="18604">MLQMLEEIGYSTLSADAVARQIAARGDVAQTLARIAGLEHPFAPAELRAALAGSEEIRRQVNATMHPLVMEEIDRHPATFVEVPLLIEACLQSTFDRIWVVTCGPREQKRRLMQRYGDKRHVEGILSTQLSSRAKIPFADVVLRTNRPLDHVRRLLSEAASELAVR</sequence>
<dbReference type="InterPro" id="IPR001977">
    <property type="entry name" value="Depp_CoAkinase"/>
</dbReference>
<gene>
    <name evidence="3" type="ORF">OP10G_1263</name>
</gene>
<keyword evidence="3" id="KW-0418">Kinase</keyword>